<evidence type="ECO:0000313" key="1">
    <source>
        <dbReference type="EMBL" id="MBA4613958.1"/>
    </source>
</evidence>
<accession>A0A7C8YAE7</accession>
<dbReference type="AlphaFoldDB" id="A0A7C8YAE7"/>
<organism evidence="1">
    <name type="scientific">Opuntia streptacantha</name>
    <name type="common">Prickly pear cactus</name>
    <name type="synonym">Opuntia cardona</name>
    <dbReference type="NCBI Taxonomy" id="393608"/>
    <lineage>
        <taxon>Eukaryota</taxon>
        <taxon>Viridiplantae</taxon>
        <taxon>Streptophyta</taxon>
        <taxon>Embryophyta</taxon>
        <taxon>Tracheophyta</taxon>
        <taxon>Spermatophyta</taxon>
        <taxon>Magnoliopsida</taxon>
        <taxon>eudicotyledons</taxon>
        <taxon>Gunneridae</taxon>
        <taxon>Pentapetalae</taxon>
        <taxon>Caryophyllales</taxon>
        <taxon>Cactineae</taxon>
        <taxon>Cactaceae</taxon>
        <taxon>Opuntioideae</taxon>
        <taxon>Opuntia</taxon>
    </lineage>
</organism>
<reference evidence="1" key="1">
    <citation type="journal article" date="2013" name="J. Plant Res.">
        <title>Effect of fungi and light on seed germination of three Opuntia species from semiarid lands of central Mexico.</title>
        <authorList>
            <person name="Delgado-Sanchez P."/>
            <person name="Jimenez-Bremont J.F."/>
            <person name="Guerrero-Gonzalez Mde L."/>
            <person name="Flores J."/>
        </authorList>
    </citation>
    <scope>NUCLEOTIDE SEQUENCE</scope>
    <source>
        <tissue evidence="1">Cladode</tissue>
    </source>
</reference>
<dbReference type="EMBL" id="GISG01000049">
    <property type="protein sequence ID" value="MBA4613958.1"/>
    <property type="molecule type" value="Transcribed_RNA"/>
</dbReference>
<protein>
    <submittedName>
        <fullName evidence="1">Uncharacterized protein</fullName>
    </submittedName>
</protein>
<sequence>MPRRRSSRERSNHRLELLSEFNYAQEHNPVNRHHPYQNSKVYPFGVAHLHLPKVSQHFLPCYSSLPSTLTIGKCEPLKLVLVEPLVCILVERDIVHGVPPKGLRKVIRQAEEPSI</sequence>
<reference evidence="1" key="2">
    <citation type="submission" date="2020-07" db="EMBL/GenBank/DDBJ databases">
        <authorList>
            <person name="Vera ALvarez R."/>
            <person name="Arias-Moreno D.M."/>
            <person name="Jimenez-Jacinto V."/>
            <person name="Jimenez-Bremont J.F."/>
            <person name="Swaminathan K."/>
            <person name="Moose S.P."/>
            <person name="Guerrero-Gonzalez M.L."/>
            <person name="Marino-Ramirez L."/>
            <person name="Landsman D."/>
            <person name="Rodriguez-Kessler M."/>
            <person name="Delgado-Sanchez P."/>
        </authorList>
    </citation>
    <scope>NUCLEOTIDE SEQUENCE</scope>
    <source>
        <tissue evidence="1">Cladode</tissue>
    </source>
</reference>
<name>A0A7C8YAE7_OPUST</name>
<proteinExistence type="predicted"/>